<protein>
    <submittedName>
        <fullName evidence="1">Uncharacterized protein</fullName>
    </submittedName>
</protein>
<dbReference type="AlphaFoldDB" id="A0A9Q0KC40"/>
<proteinExistence type="predicted"/>
<dbReference type="EMBL" id="JAMYWD010000006">
    <property type="protein sequence ID" value="KAJ4967732.1"/>
    <property type="molecule type" value="Genomic_DNA"/>
</dbReference>
<comment type="caution">
    <text evidence="1">The sequence shown here is derived from an EMBL/GenBank/DDBJ whole genome shotgun (WGS) entry which is preliminary data.</text>
</comment>
<sequence length="124" mass="14050">MILGGISPNHLTWNLHVKTHNRVVQGIEIDIFNCSAILSQFLLLAGGNASLKSLFSYELYLVVLSSMGSVMSDYGFDQQSTRFRSYSLISLVSDTILRVLQVLSCLLPWPDVFQQLIQVFRRRL</sequence>
<keyword evidence="2" id="KW-1185">Reference proteome</keyword>
<accession>A0A9Q0KC40</accession>
<evidence type="ECO:0000313" key="1">
    <source>
        <dbReference type="EMBL" id="KAJ4967732.1"/>
    </source>
</evidence>
<organism evidence="1 2">
    <name type="scientific">Protea cynaroides</name>
    <dbReference type="NCBI Taxonomy" id="273540"/>
    <lineage>
        <taxon>Eukaryota</taxon>
        <taxon>Viridiplantae</taxon>
        <taxon>Streptophyta</taxon>
        <taxon>Embryophyta</taxon>
        <taxon>Tracheophyta</taxon>
        <taxon>Spermatophyta</taxon>
        <taxon>Magnoliopsida</taxon>
        <taxon>Proteales</taxon>
        <taxon>Proteaceae</taxon>
        <taxon>Protea</taxon>
    </lineage>
</organism>
<name>A0A9Q0KC40_9MAGN</name>
<gene>
    <name evidence="1" type="ORF">NE237_014433</name>
</gene>
<reference evidence="1" key="1">
    <citation type="journal article" date="2023" name="Plant J.">
        <title>The genome of the king protea, Protea cynaroides.</title>
        <authorList>
            <person name="Chang J."/>
            <person name="Duong T.A."/>
            <person name="Schoeman C."/>
            <person name="Ma X."/>
            <person name="Roodt D."/>
            <person name="Barker N."/>
            <person name="Li Z."/>
            <person name="Van de Peer Y."/>
            <person name="Mizrachi E."/>
        </authorList>
    </citation>
    <scope>NUCLEOTIDE SEQUENCE</scope>
    <source>
        <tissue evidence="1">Young leaves</tissue>
    </source>
</reference>
<dbReference type="Proteomes" id="UP001141806">
    <property type="component" value="Unassembled WGS sequence"/>
</dbReference>
<evidence type="ECO:0000313" key="2">
    <source>
        <dbReference type="Proteomes" id="UP001141806"/>
    </source>
</evidence>